<evidence type="ECO:0000256" key="6">
    <source>
        <dbReference type="ARBA" id="ARBA00023136"/>
    </source>
</evidence>
<feature type="transmembrane region" description="Helical" evidence="7">
    <location>
        <begin position="138"/>
        <end position="160"/>
    </location>
</feature>
<organism evidence="9 10">
    <name type="scientific">Petrotoga sibirica</name>
    <dbReference type="NCBI Taxonomy" id="156202"/>
    <lineage>
        <taxon>Bacteria</taxon>
        <taxon>Thermotogati</taxon>
        <taxon>Thermotogota</taxon>
        <taxon>Thermotogae</taxon>
        <taxon>Petrotogales</taxon>
        <taxon>Petrotogaceae</taxon>
        <taxon>Petrotoga</taxon>
    </lineage>
</organism>
<keyword evidence="4 7" id="KW-0812">Transmembrane</keyword>
<evidence type="ECO:0000313" key="9">
    <source>
        <dbReference type="EMBL" id="TDX17384.1"/>
    </source>
</evidence>
<sequence length="275" mass="30687">MKKISLSDSIIRLVLIIFLIYTLFPLYIAISASLKTGFELFSDPLGLPNPPAFKNYSRSFVETGLGRAYLNSAILSLGTDLGILLTAIPISYALAKMNFQGKNFLIGYFFFCTTIPPQLFIVPLYFMFSRLGLVNSLFGLIIIYIAMWTPFSTLLMRSYFVKVPNELLEAALIDGASKWKAFWKVVFPVARPGITTTLLIVTMWSWNNLLLPLTFINDEKLKPVTVAVAMLEGKWSSSWEIIMAASILASLPIIILFIFSHRNFVEGLAGTGLKG</sequence>
<keyword evidence="5 7" id="KW-1133">Transmembrane helix</keyword>
<proteinExistence type="inferred from homology"/>
<dbReference type="RefSeq" id="WP_103876547.1">
    <property type="nucleotide sequence ID" value="NZ_SODZ01000001.1"/>
</dbReference>
<dbReference type="Gene3D" id="1.10.3720.10">
    <property type="entry name" value="MetI-like"/>
    <property type="match status" value="1"/>
</dbReference>
<feature type="transmembrane region" description="Helical" evidence="7">
    <location>
        <begin position="241"/>
        <end position="259"/>
    </location>
</feature>
<dbReference type="GO" id="GO:0055085">
    <property type="term" value="P:transmembrane transport"/>
    <property type="evidence" value="ECO:0007669"/>
    <property type="project" value="InterPro"/>
</dbReference>
<name>A0A4R8EX99_9BACT</name>
<accession>A0A4R8EX99</accession>
<dbReference type="Proteomes" id="UP000294817">
    <property type="component" value="Unassembled WGS sequence"/>
</dbReference>
<dbReference type="CDD" id="cd06261">
    <property type="entry name" value="TM_PBP2"/>
    <property type="match status" value="1"/>
</dbReference>
<evidence type="ECO:0000313" key="10">
    <source>
        <dbReference type="Proteomes" id="UP000294817"/>
    </source>
</evidence>
<evidence type="ECO:0000256" key="1">
    <source>
        <dbReference type="ARBA" id="ARBA00004651"/>
    </source>
</evidence>
<feature type="transmembrane region" description="Helical" evidence="7">
    <location>
        <begin position="181"/>
        <end position="206"/>
    </location>
</feature>
<feature type="transmembrane region" description="Helical" evidence="7">
    <location>
        <begin position="73"/>
        <end position="94"/>
    </location>
</feature>
<keyword evidence="6 7" id="KW-0472">Membrane</keyword>
<evidence type="ECO:0000256" key="4">
    <source>
        <dbReference type="ARBA" id="ARBA00022692"/>
    </source>
</evidence>
<keyword evidence="2 7" id="KW-0813">Transport</keyword>
<feature type="domain" description="ABC transmembrane type-1" evidence="8">
    <location>
        <begin position="69"/>
        <end position="260"/>
    </location>
</feature>
<comment type="subcellular location">
    <subcellularLocation>
        <location evidence="1 7">Cell membrane</location>
        <topology evidence="1 7">Multi-pass membrane protein</topology>
    </subcellularLocation>
</comment>
<dbReference type="AlphaFoldDB" id="A0A4R8EX99"/>
<dbReference type="GO" id="GO:0005886">
    <property type="term" value="C:plasma membrane"/>
    <property type="evidence" value="ECO:0007669"/>
    <property type="project" value="UniProtKB-SubCell"/>
</dbReference>
<dbReference type="Pfam" id="PF00528">
    <property type="entry name" value="BPD_transp_1"/>
    <property type="match status" value="1"/>
</dbReference>
<gene>
    <name evidence="9" type="ORF">C8D74_101103</name>
</gene>
<dbReference type="InterPro" id="IPR035906">
    <property type="entry name" value="MetI-like_sf"/>
</dbReference>
<comment type="similarity">
    <text evidence="7">Belongs to the binding-protein-dependent transport system permease family.</text>
</comment>
<evidence type="ECO:0000259" key="8">
    <source>
        <dbReference type="PROSITE" id="PS50928"/>
    </source>
</evidence>
<feature type="transmembrane region" description="Helical" evidence="7">
    <location>
        <begin position="12"/>
        <end position="34"/>
    </location>
</feature>
<dbReference type="PANTHER" id="PTHR43744">
    <property type="entry name" value="ABC TRANSPORTER PERMEASE PROTEIN MG189-RELATED-RELATED"/>
    <property type="match status" value="1"/>
</dbReference>
<evidence type="ECO:0000256" key="2">
    <source>
        <dbReference type="ARBA" id="ARBA00022448"/>
    </source>
</evidence>
<dbReference type="EMBL" id="SODZ01000001">
    <property type="protein sequence ID" value="TDX17384.1"/>
    <property type="molecule type" value="Genomic_DNA"/>
</dbReference>
<evidence type="ECO:0000256" key="3">
    <source>
        <dbReference type="ARBA" id="ARBA00022475"/>
    </source>
</evidence>
<evidence type="ECO:0000256" key="7">
    <source>
        <dbReference type="RuleBase" id="RU363032"/>
    </source>
</evidence>
<keyword evidence="3" id="KW-1003">Cell membrane</keyword>
<keyword evidence="10" id="KW-1185">Reference proteome</keyword>
<feature type="transmembrane region" description="Helical" evidence="7">
    <location>
        <begin position="106"/>
        <end position="126"/>
    </location>
</feature>
<protein>
    <submittedName>
        <fullName evidence="9">Carbohydrate ABC transporter membrane protein 2 (CUT1 family)</fullName>
    </submittedName>
</protein>
<dbReference type="PROSITE" id="PS50928">
    <property type="entry name" value="ABC_TM1"/>
    <property type="match status" value="1"/>
</dbReference>
<reference evidence="9 10" key="1">
    <citation type="submission" date="2019-03" db="EMBL/GenBank/DDBJ databases">
        <title>Genomic Encyclopedia of Type Strains, Phase IV (KMG-IV): sequencing the most valuable type-strain genomes for metagenomic binning, comparative biology and taxonomic classification.</title>
        <authorList>
            <person name="Goeker M."/>
        </authorList>
    </citation>
    <scope>NUCLEOTIDE SEQUENCE [LARGE SCALE GENOMIC DNA]</scope>
    <source>
        <strain evidence="9 10">DSM 13575</strain>
    </source>
</reference>
<dbReference type="PANTHER" id="PTHR43744:SF12">
    <property type="entry name" value="ABC TRANSPORTER PERMEASE PROTEIN MG189-RELATED"/>
    <property type="match status" value="1"/>
</dbReference>
<evidence type="ECO:0000256" key="5">
    <source>
        <dbReference type="ARBA" id="ARBA00022989"/>
    </source>
</evidence>
<dbReference type="SUPFAM" id="SSF161098">
    <property type="entry name" value="MetI-like"/>
    <property type="match status" value="1"/>
</dbReference>
<dbReference type="InterPro" id="IPR000515">
    <property type="entry name" value="MetI-like"/>
</dbReference>
<comment type="caution">
    <text evidence="9">The sequence shown here is derived from an EMBL/GenBank/DDBJ whole genome shotgun (WGS) entry which is preliminary data.</text>
</comment>